<dbReference type="InterPro" id="IPR056378">
    <property type="entry name" value="Let-756-like_FGF"/>
</dbReference>
<dbReference type="GO" id="GO:0008083">
    <property type="term" value="F:growth factor activity"/>
    <property type="evidence" value="ECO:0007669"/>
    <property type="project" value="InterPro"/>
</dbReference>
<proteinExistence type="inferred from homology"/>
<dbReference type="Gene3D" id="2.80.10.50">
    <property type="match status" value="1"/>
</dbReference>
<keyword evidence="2" id="KW-1185">Reference proteome</keyword>
<evidence type="ECO:0000313" key="3">
    <source>
        <dbReference type="WBParaSite" id="PTRK_0001366600.1"/>
    </source>
</evidence>
<evidence type="ECO:0000256" key="1">
    <source>
        <dbReference type="ARBA" id="ARBA00007936"/>
    </source>
</evidence>
<dbReference type="STRING" id="131310.A0A0N4ZXZ4"/>
<reference evidence="3" key="1">
    <citation type="submission" date="2017-02" db="UniProtKB">
        <authorList>
            <consortium name="WormBaseParasite"/>
        </authorList>
    </citation>
    <scope>IDENTIFICATION</scope>
</reference>
<dbReference type="AlphaFoldDB" id="A0A0N4ZXZ4"/>
<dbReference type="PANTHER" id="PTHR11486">
    <property type="entry name" value="FIBROBLAST GROWTH FACTOR"/>
    <property type="match status" value="1"/>
</dbReference>
<accession>A0A0N4ZXZ4</accession>
<sequence>MSQPPSTNIGFIPSSSGNVIDNIFPSSSLTYNFVPPSLEDNHKERIQKCKELLNRYGNTWEKNNGKLNNNKIYDRRYIHIDSSTPHRQGALWCRSGQWLEILDKESTERGKRFTDNEYMLDSVRGTRNETSIFTVLEFISIAFGLISIRGMEANRFLCMNRDGIVYGTETKDFNYECIFREEMMENYYNLYSSCAYGTEKKFWYIAIRRNGKVKKGRMTRRNRKSSHFMMVHFDRGRNRHMKGVKTHLQRSSRTWLFPIRNDKEPMSVATAIRTPFYRNNLKGPMKEFKNNQEGHMYILSELIANSIYNNKSKHIDKNIDKTIIDNEEKKTNFDKKRNDFMERNNQYTEVLFKDKKGIIVSNDKRDKLREDEKQERIFYKDYYRTIRLGEIKNKYAVSNINRNEMRDKIVNVRRLQIKKFPLKYNTTTKTTITNGFGGEW</sequence>
<evidence type="ECO:0000313" key="2">
    <source>
        <dbReference type="Proteomes" id="UP000038045"/>
    </source>
</evidence>
<dbReference type="InterPro" id="IPR002209">
    <property type="entry name" value="Fibroblast_GF_fam"/>
</dbReference>
<protein>
    <submittedName>
        <fullName evidence="3">FGF</fullName>
    </submittedName>
</protein>
<dbReference type="SUPFAM" id="SSF50353">
    <property type="entry name" value="Cytokine"/>
    <property type="match status" value="1"/>
</dbReference>
<dbReference type="WBParaSite" id="PTRK_0001366600.1">
    <property type="protein sequence ID" value="PTRK_0001366600.1"/>
    <property type="gene ID" value="PTRK_0001366600"/>
</dbReference>
<dbReference type="InterPro" id="IPR008996">
    <property type="entry name" value="IL1/FGF"/>
</dbReference>
<dbReference type="Proteomes" id="UP000038045">
    <property type="component" value="Unplaced"/>
</dbReference>
<dbReference type="CDD" id="cd00058">
    <property type="entry name" value="beta-trefoil_FGF"/>
    <property type="match status" value="1"/>
</dbReference>
<dbReference type="Pfam" id="PF00167">
    <property type="entry name" value="FGF"/>
    <property type="match status" value="1"/>
</dbReference>
<dbReference type="SMART" id="SM00442">
    <property type="entry name" value="FGF"/>
    <property type="match status" value="1"/>
</dbReference>
<comment type="similarity">
    <text evidence="1">Belongs to the heparin-binding growth factors family.</text>
</comment>
<organism evidence="2 3">
    <name type="scientific">Parastrongyloides trichosuri</name>
    <name type="common">Possum-specific nematode worm</name>
    <dbReference type="NCBI Taxonomy" id="131310"/>
    <lineage>
        <taxon>Eukaryota</taxon>
        <taxon>Metazoa</taxon>
        <taxon>Ecdysozoa</taxon>
        <taxon>Nematoda</taxon>
        <taxon>Chromadorea</taxon>
        <taxon>Rhabditida</taxon>
        <taxon>Tylenchina</taxon>
        <taxon>Panagrolaimomorpha</taxon>
        <taxon>Strongyloidoidea</taxon>
        <taxon>Strongyloididae</taxon>
        <taxon>Parastrongyloides</taxon>
    </lineage>
</organism>
<dbReference type="PRINTS" id="PR00262">
    <property type="entry name" value="IL1HBGF"/>
</dbReference>
<name>A0A0N4ZXZ4_PARTI</name>